<dbReference type="MEROPS" id="C01.049"/>
<dbReference type="InterPro" id="IPR000668">
    <property type="entry name" value="Peptidase_C1A_C"/>
</dbReference>
<evidence type="ECO:0000313" key="10">
    <source>
        <dbReference type="Proteomes" id="UP000009168"/>
    </source>
</evidence>
<dbReference type="Gene3D" id="3.90.70.10">
    <property type="entry name" value="Cysteine proteinases"/>
    <property type="match status" value="1"/>
</dbReference>
<dbReference type="PROSITE" id="PS00139">
    <property type="entry name" value="THIOL_PROTEASE_CYS"/>
    <property type="match status" value="1"/>
</dbReference>
<keyword evidence="6" id="KW-0865">Zymogen</keyword>
<evidence type="ECO:0000256" key="6">
    <source>
        <dbReference type="ARBA" id="ARBA00023145"/>
    </source>
</evidence>
<dbReference type="OrthoDB" id="640249at2759"/>
<dbReference type="SMART" id="SM00645">
    <property type="entry name" value="Pept_C1"/>
    <property type="match status" value="1"/>
</dbReference>
<dbReference type="FunFam" id="3.90.70.10:FF:000031">
    <property type="entry name" value="Cathepsin B"/>
    <property type="match status" value="1"/>
</dbReference>
<feature type="domain" description="Peptidase C1A papain C-terminal" evidence="8">
    <location>
        <begin position="92"/>
        <end position="338"/>
    </location>
</feature>
<evidence type="ECO:0000259" key="8">
    <source>
        <dbReference type="SMART" id="SM00645"/>
    </source>
</evidence>
<sequence length="341" mass="37097">MKRQTIFIVAALLSAALTGFYTYEALKHKEFKYSDRLKQLAEEVNNANTTWKAGENIKWINADIAGVKAHLGALEGDNGENLPVSNAVKADLPTAFDARQQWGDKCTSLWEVRDQSNCGSCWAFGAVESLTDRHCIHLGQDIRLSAQNMLTCCATCGQGCNGGYPASAMSYYVKTGLVTGDLYNTTGWCQAYSFAPCAHHVDTPLYPACTGELPTPKCAKTCDSGSGQTYTVHKGSKAYSVGKTQEAIMTEIQTNGPVEAAFTVYEDFLNYKSGVYKHVTGKALGGHAIKIVGWGVENNTPYWIVVNSWNQTWGDNGTFKILRGKNECGIEAQVVTALPLN</sequence>
<comment type="similarity">
    <text evidence="1">Belongs to the peptidase C1 family.</text>
</comment>
<dbReference type="GO" id="GO:0008234">
    <property type="term" value="F:cysteine-type peptidase activity"/>
    <property type="evidence" value="ECO:0007669"/>
    <property type="project" value="UniProtKB-KW"/>
</dbReference>
<reference evidence="10" key="1">
    <citation type="journal article" date="2006" name="PLoS Biol.">
        <title>Macronuclear genome sequence of the ciliate Tetrahymena thermophila, a model eukaryote.</title>
        <authorList>
            <person name="Eisen J.A."/>
            <person name="Coyne R.S."/>
            <person name="Wu M."/>
            <person name="Wu D."/>
            <person name="Thiagarajan M."/>
            <person name="Wortman J.R."/>
            <person name="Badger J.H."/>
            <person name="Ren Q."/>
            <person name="Amedeo P."/>
            <person name="Jones K.M."/>
            <person name="Tallon L.J."/>
            <person name="Delcher A.L."/>
            <person name="Salzberg S.L."/>
            <person name="Silva J.C."/>
            <person name="Haas B.J."/>
            <person name="Majoros W.H."/>
            <person name="Farzad M."/>
            <person name="Carlton J.M."/>
            <person name="Smith R.K. Jr."/>
            <person name="Garg J."/>
            <person name="Pearlman R.E."/>
            <person name="Karrer K.M."/>
            <person name="Sun L."/>
            <person name="Manning G."/>
            <person name="Elde N.C."/>
            <person name="Turkewitz A.P."/>
            <person name="Asai D.J."/>
            <person name="Wilkes D.E."/>
            <person name="Wang Y."/>
            <person name="Cai H."/>
            <person name="Collins K."/>
            <person name="Stewart B.A."/>
            <person name="Lee S.R."/>
            <person name="Wilamowska K."/>
            <person name="Weinberg Z."/>
            <person name="Ruzzo W.L."/>
            <person name="Wloga D."/>
            <person name="Gaertig J."/>
            <person name="Frankel J."/>
            <person name="Tsao C.-C."/>
            <person name="Gorovsky M.A."/>
            <person name="Keeling P.J."/>
            <person name="Waller R.F."/>
            <person name="Patron N.J."/>
            <person name="Cherry J.M."/>
            <person name="Stover N.A."/>
            <person name="Krieger C.J."/>
            <person name="del Toro C."/>
            <person name="Ryder H.F."/>
            <person name="Williamson S.C."/>
            <person name="Barbeau R.A."/>
            <person name="Hamilton E.P."/>
            <person name="Orias E."/>
        </authorList>
    </citation>
    <scope>NUCLEOTIDE SEQUENCE [LARGE SCALE GENOMIC DNA]</scope>
    <source>
        <strain evidence="10">SB210</strain>
    </source>
</reference>
<dbReference type="PROSITE" id="PS00639">
    <property type="entry name" value="THIOL_PROTEASE_HIS"/>
    <property type="match status" value="1"/>
</dbReference>
<dbReference type="InterPro" id="IPR025660">
    <property type="entry name" value="Pept_his_AS"/>
</dbReference>
<dbReference type="PRINTS" id="PR00705">
    <property type="entry name" value="PAPAIN"/>
</dbReference>
<dbReference type="SUPFAM" id="SSF54001">
    <property type="entry name" value="Cysteine proteinases"/>
    <property type="match status" value="1"/>
</dbReference>
<evidence type="ECO:0000256" key="4">
    <source>
        <dbReference type="ARBA" id="ARBA00022801"/>
    </source>
</evidence>
<organism evidence="9 10">
    <name type="scientific">Tetrahymena thermophila (strain SB210)</name>
    <dbReference type="NCBI Taxonomy" id="312017"/>
    <lineage>
        <taxon>Eukaryota</taxon>
        <taxon>Sar</taxon>
        <taxon>Alveolata</taxon>
        <taxon>Ciliophora</taxon>
        <taxon>Intramacronucleata</taxon>
        <taxon>Oligohymenophorea</taxon>
        <taxon>Hymenostomatida</taxon>
        <taxon>Tetrahymenina</taxon>
        <taxon>Tetrahymenidae</taxon>
        <taxon>Tetrahymena</taxon>
    </lineage>
</organism>
<keyword evidence="2 9" id="KW-0645">Protease</keyword>
<keyword evidence="10" id="KW-1185">Reference proteome</keyword>
<evidence type="ECO:0000256" key="3">
    <source>
        <dbReference type="ARBA" id="ARBA00022729"/>
    </source>
</evidence>
<gene>
    <name evidence="9" type="ORF">TTHERM_00641150</name>
</gene>
<dbReference type="AlphaFoldDB" id="Q23F17"/>
<dbReference type="InterPro" id="IPR000169">
    <property type="entry name" value="Pept_cys_AS"/>
</dbReference>
<dbReference type="Pfam" id="PF00112">
    <property type="entry name" value="Peptidase_C1"/>
    <property type="match status" value="1"/>
</dbReference>
<accession>Q23F17</accession>
<keyword evidence="5" id="KW-0788">Thiol protease</keyword>
<evidence type="ECO:0000256" key="2">
    <source>
        <dbReference type="ARBA" id="ARBA00022670"/>
    </source>
</evidence>
<dbReference type="PANTHER" id="PTHR12411">
    <property type="entry name" value="CYSTEINE PROTEASE FAMILY C1-RELATED"/>
    <property type="match status" value="1"/>
</dbReference>
<proteinExistence type="inferred from homology"/>
<dbReference type="Proteomes" id="UP000009168">
    <property type="component" value="Unassembled WGS sequence"/>
</dbReference>
<evidence type="ECO:0000256" key="7">
    <source>
        <dbReference type="ARBA" id="ARBA00023157"/>
    </source>
</evidence>
<dbReference type="CDD" id="cd02620">
    <property type="entry name" value="Peptidase_C1A_CathepsinB"/>
    <property type="match status" value="1"/>
</dbReference>
<dbReference type="eggNOG" id="KOG1543">
    <property type="taxonomic scope" value="Eukaryota"/>
</dbReference>
<dbReference type="EMBL" id="GG662707">
    <property type="protein sequence ID" value="EAR95088.1"/>
    <property type="molecule type" value="Genomic_DNA"/>
</dbReference>
<dbReference type="InterPro" id="IPR038765">
    <property type="entry name" value="Papain-like_cys_pep_sf"/>
</dbReference>
<dbReference type="RefSeq" id="XP_001015333.1">
    <property type="nucleotide sequence ID" value="XM_001015333.3"/>
</dbReference>
<dbReference type="KEGG" id="tet:TTHERM_00641150"/>
<evidence type="ECO:0000256" key="1">
    <source>
        <dbReference type="ARBA" id="ARBA00008455"/>
    </source>
</evidence>
<protein>
    <submittedName>
        <fullName evidence="9">Papain family cysteine protease</fullName>
    </submittedName>
</protein>
<dbReference type="SMR" id="Q23F17"/>
<dbReference type="InParanoid" id="Q23F17"/>
<name>Q23F17_TETTS</name>
<evidence type="ECO:0000313" key="9">
    <source>
        <dbReference type="EMBL" id="EAR95088.1"/>
    </source>
</evidence>
<dbReference type="HOGENOM" id="CLU_012184_3_3_1"/>
<keyword evidence="4" id="KW-0378">Hydrolase</keyword>
<dbReference type="GO" id="GO:0006508">
    <property type="term" value="P:proteolysis"/>
    <property type="evidence" value="ECO:0007669"/>
    <property type="project" value="UniProtKB-KW"/>
</dbReference>
<dbReference type="GeneID" id="7831648"/>
<dbReference type="OMA" id="YPINAWK"/>
<keyword evidence="7" id="KW-1015">Disulfide bond</keyword>
<keyword evidence="3" id="KW-0732">Signal</keyword>
<evidence type="ECO:0000256" key="5">
    <source>
        <dbReference type="ARBA" id="ARBA00022807"/>
    </source>
</evidence>
<dbReference type="InterPro" id="IPR013128">
    <property type="entry name" value="Peptidase_C1A"/>
</dbReference>